<feature type="compositionally biased region" description="Basic and acidic residues" evidence="1">
    <location>
        <begin position="153"/>
        <end position="163"/>
    </location>
</feature>
<protein>
    <submittedName>
        <fullName evidence="2">Uncharacterized protein</fullName>
    </submittedName>
</protein>
<dbReference type="EnsemblPlants" id="OPUNC05G10740.1">
    <property type="protein sequence ID" value="OPUNC05G10740.1"/>
    <property type="gene ID" value="OPUNC05G10740"/>
</dbReference>
<evidence type="ECO:0000313" key="3">
    <source>
        <dbReference type="Proteomes" id="UP000026962"/>
    </source>
</evidence>
<sequence>MNLSKRVFMNFLNQGSPSQYFSKNSSHTQFLSTLAITILAFSQSAKITQSSPSNFQTFHHFDPPTNYHLYGSSSSILCGFQQQAIGCTHQINLSVLPLLMNQNQPYKTRREQRELKDPPKWRRILEEDSNNKRTKIFESGTYTSSSNQDIEEETSRKEKLPKG</sequence>
<dbReference type="HOGENOM" id="CLU_1629731_0_0_1"/>
<keyword evidence="3" id="KW-1185">Reference proteome</keyword>
<reference evidence="2" key="2">
    <citation type="submission" date="2018-05" db="EMBL/GenBank/DDBJ databases">
        <title>OpunRS2 (Oryza punctata Reference Sequence Version 2).</title>
        <authorList>
            <person name="Zhang J."/>
            <person name="Kudrna D."/>
            <person name="Lee S."/>
            <person name="Talag J."/>
            <person name="Welchert J."/>
            <person name="Wing R.A."/>
        </authorList>
    </citation>
    <scope>NUCLEOTIDE SEQUENCE [LARGE SCALE GENOMIC DNA]</scope>
</reference>
<dbReference type="AlphaFoldDB" id="A0A0E0L189"/>
<feature type="region of interest" description="Disordered" evidence="1">
    <location>
        <begin position="107"/>
        <end position="163"/>
    </location>
</feature>
<accession>A0A0E0L189</accession>
<dbReference type="Proteomes" id="UP000026962">
    <property type="component" value="Chromosome 5"/>
</dbReference>
<organism evidence="2">
    <name type="scientific">Oryza punctata</name>
    <name type="common">Red rice</name>
    <dbReference type="NCBI Taxonomy" id="4537"/>
    <lineage>
        <taxon>Eukaryota</taxon>
        <taxon>Viridiplantae</taxon>
        <taxon>Streptophyta</taxon>
        <taxon>Embryophyta</taxon>
        <taxon>Tracheophyta</taxon>
        <taxon>Spermatophyta</taxon>
        <taxon>Magnoliopsida</taxon>
        <taxon>Liliopsida</taxon>
        <taxon>Poales</taxon>
        <taxon>Poaceae</taxon>
        <taxon>BOP clade</taxon>
        <taxon>Oryzoideae</taxon>
        <taxon>Oryzeae</taxon>
        <taxon>Oryzinae</taxon>
        <taxon>Oryza</taxon>
    </lineage>
</organism>
<proteinExistence type="predicted"/>
<feature type="compositionally biased region" description="Basic and acidic residues" evidence="1">
    <location>
        <begin position="108"/>
        <end position="131"/>
    </location>
</feature>
<name>A0A0E0L189_ORYPU</name>
<evidence type="ECO:0000313" key="2">
    <source>
        <dbReference type="EnsemblPlants" id="OPUNC05G10740.1"/>
    </source>
</evidence>
<dbReference type="STRING" id="4537.A0A0E0L189"/>
<reference evidence="2" key="1">
    <citation type="submission" date="2015-04" db="UniProtKB">
        <authorList>
            <consortium name="EnsemblPlants"/>
        </authorList>
    </citation>
    <scope>IDENTIFICATION</scope>
</reference>
<dbReference type="Gramene" id="OPUNC05G10740.1">
    <property type="protein sequence ID" value="OPUNC05G10740.1"/>
    <property type="gene ID" value="OPUNC05G10740"/>
</dbReference>
<evidence type="ECO:0000256" key="1">
    <source>
        <dbReference type="SAM" id="MobiDB-lite"/>
    </source>
</evidence>